<organism evidence="2 3">
    <name type="scientific">Microdochium bolleyi</name>
    <dbReference type="NCBI Taxonomy" id="196109"/>
    <lineage>
        <taxon>Eukaryota</taxon>
        <taxon>Fungi</taxon>
        <taxon>Dikarya</taxon>
        <taxon>Ascomycota</taxon>
        <taxon>Pezizomycotina</taxon>
        <taxon>Sordariomycetes</taxon>
        <taxon>Xylariomycetidae</taxon>
        <taxon>Xylariales</taxon>
        <taxon>Microdochiaceae</taxon>
        <taxon>Microdochium</taxon>
    </lineage>
</organism>
<name>A0A136IUL4_9PEZI</name>
<protein>
    <submittedName>
        <fullName evidence="2">Uncharacterized protein</fullName>
    </submittedName>
</protein>
<dbReference type="InParanoid" id="A0A136IUL4"/>
<keyword evidence="3" id="KW-1185">Reference proteome</keyword>
<feature type="compositionally biased region" description="Polar residues" evidence="1">
    <location>
        <begin position="127"/>
        <end position="149"/>
    </location>
</feature>
<evidence type="ECO:0000313" key="2">
    <source>
        <dbReference type="EMBL" id="KXJ88607.1"/>
    </source>
</evidence>
<dbReference type="EMBL" id="KQ964258">
    <property type="protein sequence ID" value="KXJ88607.1"/>
    <property type="molecule type" value="Genomic_DNA"/>
</dbReference>
<dbReference type="Proteomes" id="UP000070501">
    <property type="component" value="Unassembled WGS sequence"/>
</dbReference>
<proteinExistence type="predicted"/>
<evidence type="ECO:0000313" key="3">
    <source>
        <dbReference type="Proteomes" id="UP000070501"/>
    </source>
</evidence>
<accession>A0A136IUL4</accession>
<gene>
    <name evidence="2" type="ORF">Micbo1qcDRAFT_178207</name>
</gene>
<dbReference type="AlphaFoldDB" id="A0A136IUL4"/>
<sequence length="183" mass="19684">MIATPASQTPWLGHNTTRKRLPVHSRAVKDQAVPKLQLVMGASGSLTTSIHGMSTKPFHIVTAENVVHCARIRNIPGSQPSEEPGHGEVGSIGPLENANARSPQYPTLTTPVAHMTLAFKDIRRPPRSSSQGMVQELSRQPCTSRSPSETALPASRMNALWTVHLADGQGSPTLKSCDVVMVR</sequence>
<feature type="region of interest" description="Disordered" evidence="1">
    <location>
        <begin position="124"/>
        <end position="151"/>
    </location>
</feature>
<reference evidence="3" key="1">
    <citation type="submission" date="2016-02" db="EMBL/GenBank/DDBJ databases">
        <title>Draft genome sequence of Microdochium bolleyi, a fungal endophyte of beachgrass.</title>
        <authorList>
            <consortium name="DOE Joint Genome Institute"/>
            <person name="David A.S."/>
            <person name="May G."/>
            <person name="Haridas S."/>
            <person name="Lim J."/>
            <person name="Wang M."/>
            <person name="Labutti K."/>
            <person name="Lipzen A."/>
            <person name="Barry K."/>
            <person name="Grigoriev I.V."/>
        </authorList>
    </citation>
    <scope>NUCLEOTIDE SEQUENCE [LARGE SCALE GENOMIC DNA]</scope>
    <source>
        <strain evidence="3">J235TASD1</strain>
    </source>
</reference>
<evidence type="ECO:0000256" key="1">
    <source>
        <dbReference type="SAM" id="MobiDB-lite"/>
    </source>
</evidence>